<protein>
    <recommendedName>
        <fullName evidence="5">DDH domain-containing protein</fullName>
    </recommendedName>
</protein>
<dbReference type="Pfam" id="PF02272">
    <property type="entry name" value="DHHA1"/>
    <property type="match status" value="1"/>
</dbReference>
<evidence type="ECO:0000313" key="3">
    <source>
        <dbReference type="EMBL" id="OGC51919.1"/>
    </source>
</evidence>
<evidence type="ECO:0000259" key="1">
    <source>
        <dbReference type="Pfam" id="PF01368"/>
    </source>
</evidence>
<dbReference type="Gene3D" id="3.10.310.30">
    <property type="match status" value="1"/>
</dbReference>
<reference evidence="3 4" key="1">
    <citation type="journal article" date="2016" name="Nat. Commun.">
        <title>Thousands of microbial genomes shed light on interconnected biogeochemical processes in an aquifer system.</title>
        <authorList>
            <person name="Anantharaman K."/>
            <person name="Brown C.T."/>
            <person name="Hug L.A."/>
            <person name="Sharon I."/>
            <person name="Castelle C.J."/>
            <person name="Probst A.J."/>
            <person name="Thomas B.C."/>
            <person name="Singh A."/>
            <person name="Wilkins M.J."/>
            <person name="Karaoz U."/>
            <person name="Brodie E.L."/>
            <person name="Williams K.H."/>
            <person name="Hubbard S.S."/>
            <person name="Banfield J.F."/>
        </authorList>
    </citation>
    <scope>NUCLEOTIDE SEQUENCE [LARGE SCALE GENOMIC DNA]</scope>
</reference>
<dbReference type="InterPro" id="IPR038763">
    <property type="entry name" value="DHH_sf"/>
</dbReference>
<dbReference type="Proteomes" id="UP000177371">
    <property type="component" value="Unassembled WGS sequence"/>
</dbReference>
<dbReference type="PANTHER" id="PTHR47618">
    <property type="entry name" value="BIFUNCTIONAL OLIGORIBONUCLEASE AND PAP PHOSPHATASE NRNA"/>
    <property type="match status" value="1"/>
</dbReference>
<dbReference type="InterPro" id="IPR051319">
    <property type="entry name" value="Oligoribo/pAp-PDE_c-di-AMP_PDE"/>
</dbReference>
<dbReference type="Gene3D" id="3.90.1640.10">
    <property type="entry name" value="inorganic pyrophosphatase (n-terminal core)"/>
    <property type="match status" value="1"/>
</dbReference>
<evidence type="ECO:0008006" key="5">
    <source>
        <dbReference type="Google" id="ProtNLM"/>
    </source>
</evidence>
<dbReference type="PANTHER" id="PTHR47618:SF1">
    <property type="entry name" value="BIFUNCTIONAL OLIGORIBONUCLEASE AND PAP PHOSPHATASE NRNA"/>
    <property type="match status" value="1"/>
</dbReference>
<feature type="domain" description="DHHA1" evidence="2">
    <location>
        <begin position="224"/>
        <end position="326"/>
    </location>
</feature>
<sequence>MENTSAAAILDKIKNSKNILINMDTRTDYDALCSSIVLNKFIQSLNIKSKVIHANKINQTFNRFDFQADITTETDISTLDLNLYDLIIFLDSGTKVHVSLNDKFLIPAHICSINIDHHVTNDMFGDLNYIHHIGSCCSVLYKFFKELSLAIPKEYLDIMAVGLLTDTGFFKFDSAKPEDFRIAADMLEQGVKIWEIISKLTSYEYIDQIRFKELVYRNLKANFNKKYAYSTITLKEIRDSNINMDKVFIRHSDLIKYIEGIDMAFVIAEVESDPKYYELSFRSKTPDVDVSKIAEIFGGGGHTTGAGASLYGVSSIEEALDIVLKKLAL</sequence>
<name>A0A1F4V461_UNCKA</name>
<evidence type="ECO:0000259" key="2">
    <source>
        <dbReference type="Pfam" id="PF02272"/>
    </source>
</evidence>
<organism evidence="3 4">
    <name type="scientific">candidate division WWE3 bacterium RBG_16_37_10</name>
    <dbReference type="NCBI Taxonomy" id="1802610"/>
    <lineage>
        <taxon>Bacteria</taxon>
        <taxon>Katanobacteria</taxon>
    </lineage>
</organism>
<dbReference type="STRING" id="1802610.A2W32_01365"/>
<gene>
    <name evidence="3" type="ORF">A2W32_01365</name>
</gene>
<evidence type="ECO:0000313" key="4">
    <source>
        <dbReference type="Proteomes" id="UP000177371"/>
    </source>
</evidence>
<dbReference type="Pfam" id="PF01368">
    <property type="entry name" value="DHH"/>
    <property type="match status" value="1"/>
</dbReference>
<feature type="domain" description="DDH" evidence="1">
    <location>
        <begin position="18"/>
        <end position="162"/>
    </location>
</feature>
<proteinExistence type="predicted"/>
<dbReference type="InterPro" id="IPR001667">
    <property type="entry name" value="DDH_dom"/>
</dbReference>
<dbReference type="GO" id="GO:0003676">
    <property type="term" value="F:nucleic acid binding"/>
    <property type="evidence" value="ECO:0007669"/>
    <property type="project" value="InterPro"/>
</dbReference>
<comment type="caution">
    <text evidence="3">The sequence shown here is derived from an EMBL/GenBank/DDBJ whole genome shotgun (WGS) entry which is preliminary data.</text>
</comment>
<dbReference type="EMBL" id="MEUT01000008">
    <property type="protein sequence ID" value="OGC51919.1"/>
    <property type="molecule type" value="Genomic_DNA"/>
</dbReference>
<dbReference type="AlphaFoldDB" id="A0A1F4V461"/>
<accession>A0A1F4V461</accession>
<dbReference type="SUPFAM" id="SSF64182">
    <property type="entry name" value="DHH phosphoesterases"/>
    <property type="match status" value="1"/>
</dbReference>
<dbReference type="InterPro" id="IPR003156">
    <property type="entry name" value="DHHA1_dom"/>
</dbReference>